<accession>A0A3S8U7T2</accession>
<organism evidence="2 3">
    <name type="scientific">Tabrizicola piscis</name>
    <dbReference type="NCBI Taxonomy" id="2494374"/>
    <lineage>
        <taxon>Bacteria</taxon>
        <taxon>Pseudomonadati</taxon>
        <taxon>Pseudomonadota</taxon>
        <taxon>Alphaproteobacteria</taxon>
        <taxon>Rhodobacterales</taxon>
        <taxon>Paracoccaceae</taxon>
        <taxon>Tabrizicola</taxon>
    </lineage>
</organism>
<reference evidence="2 3" key="1">
    <citation type="submission" date="2018-12" db="EMBL/GenBank/DDBJ databases">
        <title>Complete genome sequencing of Tabrizicola sp. K13M18.</title>
        <authorList>
            <person name="Bae J.-W."/>
        </authorList>
    </citation>
    <scope>NUCLEOTIDE SEQUENCE [LARGE SCALE GENOMIC DNA]</scope>
    <source>
        <strain evidence="2 3">K13M18</strain>
    </source>
</reference>
<evidence type="ECO:0000256" key="1">
    <source>
        <dbReference type="SAM" id="SignalP"/>
    </source>
</evidence>
<name>A0A3S8U7T2_9RHOB</name>
<sequence length="197" mass="20128">MKLALATSALVLALAQSAMAQDGAYFGLGLAVTDNTTDSSVVPGFEASSNDVGLALTAGYRFASAGALAYGVEGNLDLMSGNEMSDGGTDACTGSSPTWCEVDAILRLRGTLTTDLSGGGRLTGSLGAVLVRGLVESGPGNNVNATGNGLSLGVAWENLGGGLPVRVDVNYDAIRDDNVTEYERSMDMLGIRVSYMF</sequence>
<proteinExistence type="predicted"/>
<evidence type="ECO:0000313" key="3">
    <source>
        <dbReference type="Proteomes" id="UP000282002"/>
    </source>
</evidence>
<protein>
    <submittedName>
        <fullName evidence="2">Uncharacterized protein</fullName>
    </submittedName>
</protein>
<gene>
    <name evidence="2" type="ORF">EI545_12755</name>
</gene>
<evidence type="ECO:0000313" key="2">
    <source>
        <dbReference type="EMBL" id="AZL59627.1"/>
    </source>
</evidence>
<keyword evidence="1" id="KW-0732">Signal</keyword>
<keyword evidence="3" id="KW-1185">Reference proteome</keyword>
<dbReference type="EMBL" id="CP034328">
    <property type="protein sequence ID" value="AZL59627.1"/>
    <property type="molecule type" value="Genomic_DNA"/>
</dbReference>
<dbReference type="KEGG" id="taw:EI545_12755"/>
<feature type="signal peptide" evidence="1">
    <location>
        <begin position="1"/>
        <end position="20"/>
    </location>
</feature>
<dbReference type="OrthoDB" id="7842276at2"/>
<dbReference type="Proteomes" id="UP000282002">
    <property type="component" value="Chromosome"/>
</dbReference>
<feature type="chain" id="PRO_5019579128" evidence="1">
    <location>
        <begin position="21"/>
        <end position="197"/>
    </location>
</feature>
<dbReference type="InterPro" id="IPR011250">
    <property type="entry name" value="OMP/PagP_B-barrel"/>
</dbReference>
<dbReference type="SUPFAM" id="SSF56925">
    <property type="entry name" value="OMPA-like"/>
    <property type="match status" value="1"/>
</dbReference>
<dbReference type="AlphaFoldDB" id="A0A3S8U7T2"/>
<dbReference type="RefSeq" id="WP_125325822.1">
    <property type="nucleotide sequence ID" value="NZ_CP034328.1"/>
</dbReference>